<evidence type="ECO:0000313" key="2">
    <source>
        <dbReference type="Proteomes" id="UP000823775"/>
    </source>
</evidence>
<feature type="non-terminal residue" evidence="1">
    <location>
        <position position="72"/>
    </location>
</feature>
<evidence type="ECO:0008006" key="3">
    <source>
        <dbReference type="Google" id="ProtNLM"/>
    </source>
</evidence>
<proteinExistence type="predicted"/>
<name>A0ABS8S9G0_DATST</name>
<organism evidence="1 2">
    <name type="scientific">Datura stramonium</name>
    <name type="common">Jimsonweed</name>
    <name type="synonym">Common thornapple</name>
    <dbReference type="NCBI Taxonomy" id="4076"/>
    <lineage>
        <taxon>Eukaryota</taxon>
        <taxon>Viridiplantae</taxon>
        <taxon>Streptophyta</taxon>
        <taxon>Embryophyta</taxon>
        <taxon>Tracheophyta</taxon>
        <taxon>Spermatophyta</taxon>
        <taxon>Magnoliopsida</taxon>
        <taxon>eudicotyledons</taxon>
        <taxon>Gunneridae</taxon>
        <taxon>Pentapetalae</taxon>
        <taxon>asterids</taxon>
        <taxon>lamiids</taxon>
        <taxon>Solanales</taxon>
        <taxon>Solanaceae</taxon>
        <taxon>Solanoideae</taxon>
        <taxon>Datureae</taxon>
        <taxon>Datura</taxon>
    </lineage>
</organism>
<sequence>MLASGQGWHSSLVIALEGRCLVLGIVLDLCRVACLVRSKADASRLWSRSKKGQCLAPLFAQQGRRLALLVAQ</sequence>
<evidence type="ECO:0000313" key="1">
    <source>
        <dbReference type="EMBL" id="MCD7455469.1"/>
    </source>
</evidence>
<accession>A0ABS8S9G0</accession>
<dbReference type="EMBL" id="JACEIK010000347">
    <property type="protein sequence ID" value="MCD7455469.1"/>
    <property type="molecule type" value="Genomic_DNA"/>
</dbReference>
<gene>
    <name evidence="1" type="ORF">HAX54_028271</name>
</gene>
<dbReference type="Proteomes" id="UP000823775">
    <property type="component" value="Unassembled WGS sequence"/>
</dbReference>
<keyword evidence="2" id="KW-1185">Reference proteome</keyword>
<reference evidence="1 2" key="1">
    <citation type="journal article" date="2021" name="BMC Genomics">
        <title>Datura genome reveals duplications of psychoactive alkaloid biosynthetic genes and high mutation rate following tissue culture.</title>
        <authorList>
            <person name="Rajewski A."/>
            <person name="Carter-House D."/>
            <person name="Stajich J."/>
            <person name="Litt A."/>
        </authorList>
    </citation>
    <scope>NUCLEOTIDE SEQUENCE [LARGE SCALE GENOMIC DNA]</scope>
    <source>
        <strain evidence="1">AR-01</strain>
    </source>
</reference>
<comment type="caution">
    <text evidence="1">The sequence shown here is derived from an EMBL/GenBank/DDBJ whole genome shotgun (WGS) entry which is preliminary data.</text>
</comment>
<protein>
    <recommendedName>
        <fullName evidence="3">Secreted protein</fullName>
    </recommendedName>
</protein>